<proteinExistence type="predicted"/>
<accession>A0A0B7AU00</accession>
<evidence type="ECO:0000313" key="1">
    <source>
        <dbReference type="EMBL" id="CEK83441.1"/>
    </source>
</evidence>
<organism evidence="1">
    <name type="scientific">Arion vulgaris</name>
    <dbReference type="NCBI Taxonomy" id="1028688"/>
    <lineage>
        <taxon>Eukaryota</taxon>
        <taxon>Metazoa</taxon>
        <taxon>Spiralia</taxon>
        <taxon>Lophotrochozoa</taxon>
        <taxon>Mollusca</taxon>
        <taxon>Gastropoda</taxon>
        <taxon>Heterobranchia</taxon>
        <taxon>Euthyneura</taxon>
        <taxon>Panpulmonata</taxon>
        <taxon>Eupulmonata</taxon>
        <taxon>Stylommatophora</taxon>
        <taxon>Helicina</taxon>
        <taxon>Arionoidea</taxon>
        <taxon>Arionidae</taxon>
        <taxon>Arion</taxon>
    </lineage>
</organism>
<gene>
    <name evidence="1" type="primary">ORF137024</name>
</gene>
<dbReference type="AlphaFoldDB" id="A0A0B7AU00"/>
<dbReference type="EMBL" id="HACG01036576">
    <property type="protein sequence ID" value="CEK83441.1"/>
    <property type="molecule type" value="Transcribed_RNA"/>
</dbReference>
<name>A0A0B7AU00_9EUPU</name>
<sequence length="96" mass="10991">MNSVASARFLNNIHIIQLMTMLRNLTWNVAITDNLSDCEKLIQTSVQHKHTSLPDFDVMESCTDHRLLCAQTSKAKSTNRWITNLDHRLVNQNLLG</sequence>
<protein>
    <submittedName>
        <fullName evidence="1">Uncharacterized protein</fullName>
    </submittedName>
</protein>
<reference evidence="1" key="1">
    <citation type="submission" date="2014-12" db="EMBL/GenBank/DDBJ databases">
        <title>Insight into the proteome of Arion vulgaris.</title>
        <authorList>
            <person name="Aradska J."/>
            <person name="Bulat T."/>
            <person name="Smidak R."/>
            <person name="Sarate P."/>
            <person name="Gangsoo J."/>
            <person name="Sialana F."/>
            <person name="Bilban M."/>
            <person name="Lubec G."/>
        </authorList>
    </citation>
    <scope>NUCLEOTIDE SEQUENCE</scope>
    <source>
        <tissue evidence="1">Skin</tissue>
    </source>
</reference>